<keyword evidence="6" id="KW-1185">Reference proteome</keyword>
<protein>
    <submittedName>
        <fullName evidence="5">5'-nucleotidase</fullName>
        <ecNumber evidence="5">3.1.3.5</ecNumber>
    </submittedName>
</protein>
<keyword evidence="2" id="KW-0547">Nucleotide-binding</keyword>
<evidence type="ECO:0000259" key="3">
    <source>
        <dbReference type="Pfam" id="PF00149"/>
    </source>
</evidence>
<keyword evidence="2 5" id="KW-0378">Hydrolase</keyword>
<dbReference type="SUPFAM" id="SSF55816">
    <property type="entry name" value="5'-nucleotidase (syn. UDP-sugar hydrolase), C-terminal domain"/>
    <property type="match status" value="1"/>
</dbReference>
<dbReference type="PRINTS" id="PR01607">
    <property type="entry name" value="APYRASEFAMLY"/>
</dbReference>
<reference evidence="5 6" key="1">
    <citation type="submission" date="2020-08" db="EMBL/GenBank/DDBJ databases">
        <title>Genomic Encyclopedia of Type Strains, Phase III (KMG-III): the genomes of soil and plant-associated and newly described type strains.</title>
        <authorList>
            <person name="Whitman W."/>
        </authorList>
    </citation>
    <scope>NUCLEOTIDE SEQUENCE [LARGE SCALE GENOMIC DNA]</scope>
    <source>
        <strain evidence="5 6">CECT 8897</strain>
    </source>
</reference>
<name>A0A7W5BBJ6_9BURK</name>
<dbReference type="Pfam" id="PF00149">
    <property type="entry name" value="Metallophos"/>
    <property type="match status" value="1"/>
</dbReference>
<dbReference type="Gene3D" id="3.60.21.10">
    <property type="match status" value="1"/>
</dbReference>
<feature type="domain" description="Calcineurin-like phosphoesterase" evidence="3">
    <location>
        <begin position="34"/>
        <end position="285"/>
    </location>
</feature>
<dbReference type="RefSeq" id="WP_183441126.1">
    <property type="nucleotide sequence ID" value="NZ_JACHXD010000005.1"/>
</dbReference>
<proteinExistence type="inferred from homology"/>
<evidence type="ECO:0000256" key="1">
    <source>
        <dbReference type="ARBA" id="ARBA00022729"/>
    </source>
</evidence>
<dbReference type="GO" id="GO:0008768">
    <property type="term" value="F:UDP-sugar diphosphatase activity"/>
    <property type="evidence" value="ECO:0007669"/>
    <property type="project" value="TreeGrafter"/>
</dbReference>
<dbReference type="Gene3D" id="3.90.780.10">
    <property type="entry name" value="5'-Nucleotidase, C-terminal domain"/>
    <property type="match status" value="1"/>
</dbReference>
<evidence type="ECO:0000313" key="5">
    <source>
        <dbReference type="EMBL" id="MBB3119295.1"/>
    </source>
</evidence>
<dbReference type="InterPro" id="IPR029052">
    <property type="entry name" value="Metallo-depent_PP-like"/>
</dbReference>
<comment type="caution">
    <text evidence="5">The sequence shown here is derived from an EMBL/GenBank/DDBJ whole genome shotgun (WGS) entry which is preliminary data.</text>
</comment>
<organism evidence="5 6">
    <name type="scientific">Pseudoduganella violacea</name>
    <dbReference type="NCBI Taxonomy" id="1715466"/>
    <lineage>
        <taxon>Bacteria</taxon>
        <taxon>Pseudomonadati</taxon>
        <taxon>Pseudomonadota</taxon>
        <taxon>Betaproteobacteria</taxon>
        <taxon>Burkholderiales</taxon>
        <taxon>Oxalobacteraceae</taxon>
        <taxon>Telluria group</taxon>
        <taxon>Pseudoduganella</taxon>
    </lineage>
</organism>
<dbReference type="GO" id="GO:0008253">
    <property type="term" value="F:5'-nucleotidase activity"/>
    <property type="evidence" value="ECO:0007669"/>
    <property type="project" value="UniProtKB-EC"/>
</dbReference>
<dbReference type="PANTHER" id="PTHR11575:SF24">
    <property type="entry name" value="5'-NUCLEOTIDASE"/>
    <property type="match status" value="1"/>
</dbReference>
<evidence type="ECO:0000259" key="4">
    <source>
        <dbReference type="Pfam" id="PF02872"/>
    </source>
</evidence>
<keyword evidence="1 2" id="KW-0732">Signal</keyword>
<dbReference type="InterPro" id="IPR036907">
    <property type="entry name" value="5'-Nucleotdase_C_sf"/>
</dbReference>
<feature type="signal peptide" evidence="2">
    <location>
        <begin position="1"/>
        <end position="23"/>
    </location>
</feature>
<accession>A0A7W5BBJ6</accession>
<evidence type="ECO:0000313" key="6">
    <source>
        <dbReference type="Proteomes" id="UP000541535"/>
    </source>
</evidence>
<gene>
    <name evidence="5" type="ORF">FHS03_002346</name>
</gene>
<evidence type="ECO:0000256" key="2">
    <source>
        <dbReference type="RuleBase" id="RU362119"/>
    </source>
</evidence>
<dbReference type="SUPFAM" id="SSF56300">
    <property type="entry name" value="Metallo-dependent phosphatases"/>
    <property type="match status" value="1"/>
</dbReference>
<dbReference type="AlphaFoldDB" id="A0A7W5BBJ6"/>
<dbReference type="GO" id="GO:0000166">
    <property type="term" value="F:nucleotide binding"/>
    <property type="evidence" value="ECO:0007669"/>
    <property type="project" value="UniProtKB-KW"/>
</dbReference>
<dbReference type="EC" id="3.1.3.5" evidence="5"/>
<dbReference type="PANTHER" id="PTHR11575">
    <property type="entry name" value="5'-NUCLEOTIDASE-RELATED"/>
    <property type="match status" value="1"/>
</dbReference>
<dbReference type="EMBL" id="JACHXD010000005">
    <property type="protein sequence ID" value="MBB3119295.1"/>
    <property type="molecule type" value="Genomic_DNA"/>
</dbReference>
<dbReference type="InterPro" id="IPR008334">
    <property type="entry name" value="5'-Nucleotdase_C"/>
</dbReference>
<dbReference type="PROSITE" id="PS51257">
    <property type="entry name" value="PROKAR_LIPOPROTEIN"/>
    <property type="match status" value="1"/>
</dbReference>
<dbReference type="Proteomes" id="UP000541535">
    <property type="component" value="Unassembled WGS sequence"/>
</dbReference>
<dbReference type="GO" id="GO:0009166">
    <property type="term" value="P:nucleotide catabolic process"/>
    <property type="evidence" value="ECO:0007669"/>
    <property type="project" value="InterPro"/>
</dbReference>
<comment type="similarity">
    <text evidence="2">Belongs to the 5'-nucleotidase family.</text>
</comment>
<dbReference type="InterPro" id="IPR006179">
    <property type="entry name" value="5_nucleotidase/apyrase"/>
</dbReference>
<dbReference type="InterPro" id="IPR004843">
    <property type="entry name" value="Calcineurin-like_PHP"/>
</dbReference>
<sequence length="564" mass="60243">MKPALRTLALAAAIAMLAGCASQRPSNHLVDINLVALNDLHGHLEAGKFTYNGGLFGRQTTVKAGGIDTIAAALREWRKEDRELLLVGAGDMIGASPAISSMWADEPTIGALNMLGLKATSVGNHEFDAGRIELLRQQKGGCNSPRPDKACKFSATYEGAKFNYLAANVIDVVTKKPLLPAYEIVEAHGVKVALIGAVLKDTPSVVLASGIAGLSFEDEAQSINRVLPELRAQGVGVFVVLVHQGGRTESAFDKQDCSDLQGEIVDVVKRLDPAIRLVVSGHSHKGYLCRVDGKLVTQAEMGGHMLSRIKLTVDKAANTVRSVSARNVVMQPNWYRSVPEVDAYLKKVKQRSEQELARPVARLGAAIISRERHDGDESALGNLVADATLLSGRPFGAQIAFMNVGGVRANLESNAAGFATVGHAQAVQPFGNTLTVMNMTGAQIKTLLEQQWVGDKAQSRGLLQLSEGFTYQWDPKQPEGSRVVAGSVMLHGVPLEDGASYRVAANAFIAAGGDAFPEFAKGTNRANTAVRDIDSLTAYLIKCEQDRKPAGSATAQEPRIQRLK</sequence>
<feature type="chain" id="PRO_5031594652" evidence="2">
    <location>
        <begin position="24"/>
        <end position="564"/>
    </location>
</feature>
<dbReference type="Pfam" id="PF02872">
    <property type="entry name" value="5_nucleotid_C"/>
    <property type="match status" value="1"/>
</dbReference>
<feature type="domain" description="5'-Nucleotidase C-terminal" evidence="4">
    <location>
        <begin position="368"/>
        <end position="520"/>
    </location>
</feature>
<dbReference type="GO" id="GO:0030288">
    <property type="term" value="C:outer membrane-bounded periplasmic space"/>
    <property type="evidence" value="ECO:0007669"/>
    <property type="project" value="TreeGrafter"/>
</dbReference>